<evidence type="ECO:0000256" key="1">
    <source>
        <dbReference type="ARBA" id="ARBA00023002"/>
    </source>
</evidence>
<evidence type="ECO:0000313" key="3">
    <source>
        <dbReference type="EMBL" id="AMK78258.1"/>
    </source>
</evidence>
<organism evidence="3 4">
    <name type="scientific">Methylomonas denitrificans</name>
    <dbReference type="NCBI Taxonomy" id="1538553"/>
    <lineage>
        <taxon>Bacteria</taxon>
        <taxon>Pseudomonadati</taxon>
        <taxon>Pseudomonadota</taxon>
        <taxon>Gammaproteobacteria</taxon>
        <taxon>Methylococcales</taxon>
        <taxon>Methylococcaceae</taxon>
        <taxon>Methylomonas</taxon>
    </lineage>
</organism>
<gene>
    <name evidence="3" type="ORF">JT25_017500</name>
</gene>
<dbReference type="OrthoDB" id="9792858at2"/>
<dbReference type="PANTHER" id="PTHR30466:SF1">
    <property type="entry name" value="FMN REDUCTASE (NADH) RUTF"/>
    <property type="match status" value="1"/>
</dbReference>
<keyword evidence="4" id="KW-1185">Reference proteome</keyword>
<dbReference type="SUPFAM" id="SSF50475">
    <property type="entry name" value="FMN-binding split barrel"/>
    <property type="match status" value="1"/>
</dbReference>
<dbReference type="KEGG" id="mdn:JT25_017500"/>
<reference evidence="3 4" key="1">
    <citation type="journal article" date="2015" name="Environ. Microbiol.">
        <title>Methane oxidation coupled to nitrate reduction under hypoxia by the Gammaproteobacterium Methylomonas denitrificans, sp. nov. type strain FJG1.</title>
        <authorList>
            <person name="Kits K.D."/>
            <person name="Klotz M.G."/>
            <person name="Stein L.Y."/>
        </authorList>
    </citation>
    <scope>NUCLEOTIDE SEQUENCE [LARGE SCALE GENOMIC DNA]</scope>
    <source>
        <strain evidence="3 4">FJG1</strain>
    </source>
</reference>
<evidence type="ECO:0000259" key="2">
    <source>
        <dbReference type="SMART" id="SM00903"/>
    </source>
</evidence>
<dbReference type="InterPro" id="IPR012349">
    <property type="entry name" value="Split_barrel_FMN-bd"/>
</dbReference>
<dbReference type="InterPro" id="IPR002563">
    <property type="entry name" value="Flavin_Rdtase-like_dom"/>
</dbReference>
<name>A0A126T885_9GAMM</name>
<dbReference type="Gene3D" id="2.30.110.10">
    <property type="entry name" value="Electron Transport, Fmn-binding Protein, Chain A"/>
    <property type="match status" value="1"/>
</dbReference>
<dbReference type="EMBL" id="CP014476">
    <property type="protein sequence ID" value="AMK78258.1"/>
    <property type="molecule type" value="Genomic_DNA"/>
</dbReference>
<accession>A0A126T885</accession>
<feature type="domain" description="Flavin reductase like" evidence="2">
    <location>
        <begin position="12"/>
        <end position="157"/>
    </location>
</feature>
<dbReference type="STRING" id="1538553.JT25_017500"/>
<protein>
    <submittedName>
        <fullName evidence="3">Flavin reductase</fullName>
    </submittedName>
</protein>
<dbReference type="Pfam" id="PF01613">
    <property type="entry name" value="Flavin_Reduct"/>
    <property type="match status" value="1"/>
</dbReference>
<dbReference type="RefSeq" id="WP_036277665.1">
    <property type="nucleotide sequence ID" value="NZ_CP014476.1"/>
</dbReference>
<evidence type="ECO:0000313" key="4">
    <source>
        <dbReference type="Proteomes" id="UP000030512"/>
    </source>
</evidence>
<dbReference type="Proteomes" id="UP000030512">
    <property type="component" value="Chromosome"/>
</dbReference>
<dbReference type="GO" id="GO:0042602">
    <property type="term" value="F:riboflavin reductase (NADPH) activity"/>
    <property type="evidence" value="ECO:0007669"/>
    <property type="project" value="TreeGrafter"/>
</dbReference>
<dbReference type="PANTHER" id="PTHR30466">
    <property type="entry name" value="FLAVIN REDUCTASE"/>
    <property type="match status" value="1"/>
</dbReference>
<dbReference type="GO" id="GO:0010181">
    <property type="term" value="F:FMN binding"/>
    <property type="evidence" value="ECO:0007669"/>
    <property type="project" value="InterPro"/>
</dbReference>
<dbReference type="AlphaFoldDB" id="A0A126T885"/>
<sequence length="162" mass="17444">MSVEAKEFKNALKLWASGVTVVTTLGRDNQPRGMTATAFSSVSLDPPQILVCLNQATDTGAALLESRRFAVNILNSGQEDVSNQFAGSTTQEQRFASIAWQAGDNGAPILSEALAALECRVVQQVQAGSHWVIIGEVDSVVCREGDPLLYYHSAYRTVAKQD</sequence>
<keyword evidence="1" id="KW-0560">Oxidoreductase</keyword>
<dbReference type="InterPro" id="IPR050268">
    <property type="entry name" value="NADH-dep_flavin_reductase"/>
</dbReference>
<dbReference type="SMART" id="SM00903">
    <property type="entry name" value="Flavin_Reduct"/>
    <property type="match status" value="1"/>
</dbReference>
<proteinExistence type="predicted"/>